<name>W6QFW2_PENRF</name>
<reference evidence="1" key="1">
    <citation type="journal article" date="2014" name="Nat. Commun.">
        <title>Multiple recent horizontal transfers of a large genomic region in cheese making fungi.</title>
        <authorList>
            <person name="Cheeseman K."/>
            <person name="Ropars J."/>
            <person name="Renault P."/>
            <person name="Dupont J."/>
            <person name="Gouzy J."/>
            <person name="Branca A."/>
            <person name="Abraham A.L."/>
            <person name="Ceppi M."/>
            <person name="Conseiller E."/>
            <person name="Debuchy R."/>
            <person name="Malagnac F."/>
            <person name="Goarin A."/>
            <person name="Silar P."/>
            <person name="Lacoste S."/>
            <person name="Sallet E."/>
            <person name="Bensimon A."/>
            <person name="Giraud T."/>
            <person name="Brygoo Y."/>
        </authorList>
    </citation>
    <scope>NUCLEOTIDE SEQUENCE [LARGE SCALE GENOMIC DNA]</scope>
    <source>
        <strain evidence="1">FM164</strain>
    </source>
</reference>
<protein>
    <submittedName>
        <fullName evidence="1">Genomic scaffold, ProqFM164S01</fullName>
    </submittedName>
</protein>
<evidence type="ECO:0000313" key="1">
    <source>
        <dbReference type="EMBL" id="CDM28542.1"/>
    </source>
</evidence>
<dbReference type="Proteomes" id="UP000030686">
    <property type="component" value="Unassembled WGS sequence"/>
</dbReference>
<dbReference type="AlphaFoldDB" id="W6QFW2"/>
<keyword evidence="2" id="KW-1185">Reference proteome</keyword>
<proteinExistence type="predicted"/>
<dbReference type="EMBL" id="HG792015">
    <property type="protein sequence ID" value="CDM28542.1"/>
    <property type="molecule type" value="Genomic_DNA"/>
</dbReference>
<accession>W6QFW2</accession>
<gene>
    <name evidence="1" type="ORF">PROQFM164_S01g002353</name>
</gene>
<sequence length="58" mass="6124">MKLSQLGFACGDAAGQRRRVNDGMGLSVRKELCEDGMVGNVWSSHGVSIILGSNACKL</sequence>
<evidence type="ECO:0000313" key="2">
    <source>
        <dbReference type="Proteomes" id="UP000030686"/>
    </source>
</evidence>
<organism evidence="1 2">
    <name type="scientific">Penicillium roqueforti (strain FM164)</name>
    <dbReference type="NCBI Taxonomy" id="1365484"/>
    <lineage>
        <taxon>Eukaryota</taxon>
        <taxon>Fungi</taxon>
        <taxon>Dikarya</taxon>
        <taxon>Ascomycota</taxon>
        <taxon>Pezizomycotina</taxon>
        <taxon>Eurotiomycetes</taxon>
        <taxon>Eurotiomycetidae</taxon>
        <taxon>Eurotiales</taxon>
        <taxon>Aspergillaceae</taxon>
        <taxon>Penicillium</taxon>
    </lineage>
</organism>